<reference evidence="2 3" key="1">
    <citation type="submission" date="2016-10" db="EMBL/GenBank/DDBJ databases">
        <authorList>
            <person name="de Groot N.N."/>
        </authorList>
    </citation>
    <scope>NUCLEOTIDE SEQUENCE [LARGE SCALE GENOMIC DNA]</scope>
    <source>
        <strain evidence="2 3">DSM 19219</strain>
    </source>
</reference>
<protein>
    <submittedName>
        <fullName evidence="2">Sulfotransferase family protein</fullName>
    </submittedName>
</protein>
<dbReference type="AlphaFoldDB" id="A0A1H3G7B2"/>
<sequence>MKYVHSANHRATLGKYLRKQYKTLLNNLNSHSVRPLYSEVLPCFVVGCGHSGTTLTAAKLGNHSKAYLIGRETHHFAPAKGLYSSYLVASEWIALFETLGKKVFIEKTPKHVHAVDRILRVLPNARIIVMVRNPLDNCFSLFRRYGDLDYAIDRWNMDNRKALQVIQSSQAKLVSYESMTTAPQEEFGSICHFLGMEWDPSIIESGDTAYDDVRHERNMTVRQEQVRRPITPSTGAWKEGLTEAQVERVLDQTNPIAGRLGYT</sequence>
<dbReference type="InterPro" id="IPR027417">
    <property type="entry name" value="P-loop_NTPase"/>
</dbReference>
<keyword evidence="3" id="KW-1185">Reference proteome</keyword>
<dbReference type="Pfam" id="PF13469">
    <property type="entry name" value="Sulfotransfer_3"/>
    <property type="match status" value="1"/>
</dbReference>
<dbReference type="Gene3D" id="3.40.50.300">
    <property type="entry name" value="P-loop containing nucleotide triphosphate hydrolases"/>
    <property type="match status" value="1"/>
</dbReference>
<dbReference type="InterPro" id="IPR026634">
    <property type="entry name" value="TPST-like"/>
</dbReference>
<organism evidence="2 3">
    <name type="scientific">Aidingimonas halophila</name>
    <dbReference type="NCBI Taxonomy" id="574349"/>
    <lineage>
        <taxon>Bacteria</taxon>
        <taxon>Pseudomonadati</taxon>
        <taxon>Pseudomonadota</taxon>
        <taxon>Gammaproteobacteria</taxon>
        <taxon>Oceanospirillales</taxon>
        <taxon>Halomonadaceae</taxon>
        <taxon>Aidingimonas</taxon>
    </lineage>
</organism>
<dbReference type="RefSeq" id="WP_175529878.1">
    <property type="nucleotide sequence ID" value="NZ_BMXH01000007.1"/>
</dbReference>
<proteinExistence type="predicted"/>
<dbReference type="PANTHER" id="PTHR12788:SF10">
    <property type="entry name" value="PROTEIN-TYROSINE SULFOTRANSFERASE"/>
    <property type="match status" value="1"/>
</dbReference>
<dbReference type="GO" id="GO:0008476">
    <property type="term" value="F:protein-tyrosine sulfotransferase activity"/>
    <property type="evidence" value="ECO:0007669"/>
    <property type="project" value="InterPro"/>
</dbReference>
<evidence type="ECO:0000313" key="2">
    <source>
        <dbReference type="EMBL" id="SDX99212.1"/>
    </source>
</evidence>
<name>A0A1H3G7B2_9GAMM</name>
<dbReference type="PANTHER" id="PTHR12788">
    <property type="entry name" value="PROTEIN-TYROSINE SULFOTRANSFERASE 2"/>
    <property type="match status" value="1"/>
</dbReference>
<dbReference type="SUPFAM" id="SSF52540">
    <property type="entry name" value="P-loop containing nucleoside triphosphate hydrolases"/>
    <property type="match status" value="1"/>
</dbReference>
<evidence type="ECO:0000256" key="1">
    <source>
        <dbReference type="ARBA" id="ARBA00022679"/>
    </source>
</evidence>
<dbReference type="STRING" id="574349.SAMN05443545_10933"/>
<evidence type="ECO:0000313" key="3">
    <source>
        <dbReference type="Proteomes" id="UP000198500"/>
    </source>
</evidence>
<dbReference type="EMBL" id="FNNI01000009">
    <property type="protein sequence ID" value="SDX99212.1"/>
    <property type="molecule type" value="Genomic_DNA"/>
</dbReference>
<accession>A0A1H3G7B2</accession>
<gene>
    <name evidence="2" type="ORF">SAMN05443545_10933</name>
</gene>
<keyword evidence="1 2" id="KW-0808">Transferase</keyword>
<dbReference type="Proteomes" id="UP000198500">
    <property type="component" value="Unassembled WGS sequence"/>
</dbReference>